<organism evidence="1 2">
    <name type="scientific">Evansella caseinilytica</name>
    <dbReference type="NCBI Taxonomy" id="1503961"/>
    <lineage>
        <taxon>Bacteria</taxon>
        <taxon>Bacillati</taxon>
        <taxon>Bacillota</taxon>
        <taxon>Bacilli</taxon>
        <taxon>Bacillales</taxon>
        <taxon>Bacillaceae</taxon>
        <taxon>Evansella</taxon>
    </lineage>
</organism>
<accession>A0A1H3UQG0</accession>
<dbReference type="STRING" id="1503961.SAMN05421736_12470"/>
<evidence type="ECO:0000313" key="2">
    <source>
        <dbReference type="Proteomes" id="UP000198935"/>
    </source>
</evidence>
<keyword evidence="2" id="KW-1185">Reference proteome</keyword>
<dbReference type="OrthoDB" id="2967039at2"/>
<sequence length="204" mass="24148">MKKIVLFTLSFFVFSLLYLNYEVEASFLLNEDLHEGEEVVDFSIIKEIDVEDGIRSTPTNWRNLLDDAEEAYTIDRPTPKWEAVRKEYRGYTYSGWKNAGVSTQLGGVLRDTFVRKRSNTYSGDLKVKVKVLTALVKFNIEDSYERASSYSSKNLPDGNYRLQFREVYHTYKVKQEKKWGSRVLETRYVYPKKWTEHQYRVVKF</sequence>
<dbReference type="Proteomes" id="UP000198935">
    <property type="component" value="Unassembled WGS sequence"/>
</dbReference>
<reference evidence="2" key="1">
    <citation type="submission" date="2016-10" db="EMBL/GenBank/DDBJ databases">
        <authorList>
            <person name="Varghese N."/>
            <person name="Submissions S."/>
        </authorList>
    </citation>
    <scope>NUCLEOTIDE SEQUENCE [LARGE SCALE GENOMIC DNA]</scope>
    <source>
        <strain evidence="2">SP</strain>
    </source>
</reference>
<gene>
    <name evidence="1" type="ORF">SAMN05421736_12470</name>
</gene>
<dbReference type="AlphaFoldDB" id="A0A1H3UQG0"/>
<proteinExistence type="predicted"/>
<dbReference type="EMBL" id="FNPI01000024">
    <property type="protein sequence ID" value="SDZ64624.1"/>
    <property type="molecule type" value="Genomic_DNA"/>
</dbReference>
<protein>
    <submittedName>
        <fullName evidence="1">Uncharacterized protein</fullName>
    </submittedName>
</protein>
<evidence type="ECO:0000313" key="1">
    <source>
        <dbReference type="EMBL" id="SDZ64624.1"/>
    </source>
</evidence>
<name>A0A1H3UQG0_9BACI</name>